<dbReference type="InterPro" id="IPR025166">
    <property type="entry name" value="Integrase_DNA_bind_dom"/>
</dbReference>
<dbReference type="InterPro" id="IPR011010">
    <property type="entry name" value="DNA_brk_join_enz"/>
</dbReference>
<comment type="similarity">
    <text evidence="1">Belongs to the 'phage' integrase family.</text>
</comment>
<dbReference type="Gene3D" id="3.30.160.390">
    <property type="entry name" value="Integrase, DNA-binding domain"/>
    <property type="match status" value="1"/>
</dbReference>
<dbReference type="InterPro" id="IPR002104">
    <property type="entry name" value="Integrase_catalytic"/>
</dbReference>
<keyword evidence="4" id="KW-0233">DNA recombination</keyword>
<reference evidence="6 7" key="1">
    <citation type="submission" date="2020-03" db="EMBL/GenBank/DDBJ databases">
        <authorList>
            <person name="Zhang L."/>
            <person name="Han X."/>
            <person name="Chen Y."/>
            <person name="Yu Y."/>
        </authorList>
    </citation>
    <scope>NUCLEOTIDE SEQUENCE [LARGE SCALE GENOMIC DNA]</scope>
    <source>
        <strain evidence="6 7">A1254</strain>
    </source>
</reference>
<dbReference type="PANTHER" id="PTHR30629:SF2">
    <property type="entry name" value="PROPHAGE INTEGRASE INTS-RELATED"/>
    <property type="match status" value="1"/>
</dbReference>
<dbReference type="GO" id="GO:0003677">
    <property type="term" value="F:DNA binding"/>
    <property type="evidence" value="ECO:0007669"/>
    <property type="project" value="UniProtKB-KW"/>
</dbReference>
<dbReference type="Pfam" id="PF22022">
    <property type="entry name" value="Phage_int_M"/>
    <property type="match status" value="1"/>
</dbReference>
<dbReference type="EMBL" id="CP049806">
    <property type="protein sequence ID" value="QIT17241.1"/>
    <property type="molecule type" value="Genomic_DNA"/>
</dbReference>
<dbReference type="GO" id="GO:0006310">
    <property type="term" value="P:DNA recombination"/>
    <property type="evidence" value="ECO:0007669"/>
    <property type="project" value="UniProtKB-KW"/>
</dbReference>
<dbReference type="AlphaFoldDB" id="A0A6H0FSA1"/>
<gene>
    <name evidence="6" type="ORF">G8E09_05685</name>
</gene>
<dbReference type="CDD" id="cd00801">
    <property type="entry name" value="INT_P4_C"/>
    <property type="match status" value="1"/>
</dbReference>
<organism evidence="6 7">
    <name type="scientific">Acinetobacter pittii</name>
    <name type="common">Acinetobacter genomosp. 3</name>
    <dbReference type="NCBI Taxonomy" id="48296"/>
    <lineage>
        <taxon>Bacteria</taxon>
        <taxon>Pseudomonadati</taxon>
        <taxon>Pseudomonadota</taxon>
        <taxon>Gammaproteobacteria</taxon>
        <taxon>Moraxellales</taxon>
        <taxon>Moraxellaceae</taxon>
        <taxon>Acinetobacter</taxon>
        <taxon>Acinetobacter calcoaceticus/baumannii complex</taxon>
    </lineage>
</organism>
<dbReference type="PANTHER" id="PTHR30629">
    <property type="entry name" value="PROPHAGE INTEGRASE"/>
    <property type="match status" value="1"/>
</dbReference>
<dbReference type="InterPro" id="IPR050808">
    <property type="entry name" value="Phage_Integrase"/>
</dbReference>
<dbReference type="Pfam" id="PF13356">
    <property type="entry name" value="Arm-DNA-bind_3"/>
    <property type="match status" value="1"/>
</dbReference>
<name>A0A6H0FSA1_ACIPI</name>
<dbReference type="PROSITE" id="PS51898">
    <property type="entry name" value="TYR_RECOMBINASE"/>
    <property type="match status" value="1"/>
</dbReference>
<sequence>MPKIVPALTDSKIKSEIAKNKKEIEKKTQKLSDGGGLYLLIDKKGATTWRFDYTRPIIKKRNTISIGSYPEISLAVARQKREEFRSQIAQNIDPVEQRKRDVQIKKRNLVSTFAAVADEFRLTEEITDSTKQRNDSIWAKLYLSVGSIPISEITALQILDACRLYENQGKYDSAKRMRSKASQVFKYAIVLGLCQFNVADQISGILKSGTVKHYAAITDEERLGLLLFNLSKPNVSGSIIVYFATLILPYIFVRPGELRWAEWEDIDLDKGLWAYTPPKTQNKTQLEHIVPLATQVVDHLRNLYKLTGGRKYVFASMKKGKDVISESTINKRLKNFGFVNGETTGHGLRATARTLLDEVLHYPIERIEQQLAHQVKDIHGRAYNRTKYLKERAEMMQAWADYLDDLKRKALHREPLSIE</sequence>
<protein>
    <submittedName>
        <fullName evidence="6">Integrase arm-type DNA-binding domain-containing protein</fullName>
    </submittedName>
</protein>
<evidence type="ECO:0000256" key="3">
    <source>
        <dbReference type="ARBA" id="ARBA00023125"/>
    </source>
</evidence>
<dbReference type="Gene3D" id="1.10.150.130">
    <property type="match status" value="1"/>
</dbReference>
<dbReference type="SUPFAM" id="SSF56349">
    <property type="entry name" value="DNA breaking-rejoining enzymes"/>
    <property type="match status" value="1"/>
</dbReference>
<dbReference type="RefSeq" id="WP_167563228.1">
    <property type="nucleotide sequence ID" value="NZ_CP049806.1"/>
</dbReference>
<evidence type="ECO:0000256" key="1">
    <source>
        <dbReference type="ARBA" id="ARBA00008857"/>
    </source>
</evidence>
<dbReference type="Gene3D" id="1.10.443.10">
    <property type="entry name" value="Intergrase catalytic core"/>
    <property type="match status" value="1"/>
</dbReference>
<feature type="domain" description="Tyr recombinase" evidence="5">
    <location>
        <begin position="212"/>
        <end position="397"/>
    </location>
</feature>
<evidence type="ECO:0000313" key="6">
    <source>
        <dbReference type="EMBL" id="QIT17241.1"/>
    </source>
</evidence>
<dbReference type="InterPro" id="IPR010998">
    <property type="entry name" value="Integrase_recombinase_N"/>
</dbReference>
<accession>A0A6H0FSA1</accession>
<dbReference type="Proteomes" id="UP000501692">
    <property type="component" value="Chromosome"/>
</dbReference>
<evidence type="ECO:0000256" key="4">
    <source>
        <dbReference type="ARBA" id="ARBA00023172"/>
    </source>
</evidence>
<dbReference type="InterPro" id="IPR038488">
    <property type="entry name" value="Integrase_DNA-bd_sf"/>
</dbReference>
<evidence type="ECO:0000256" key="2">
    <source>
        <dbReference type="ARBA" id="ARBA00022908"/>
    </source>
</evidence>
<evidence type="ECO:0000259" key="5">
    <source>
        <dbReference type="PROSITE" id="PS51898"/>
    </source>
</evidence>
<dbReference type="InterPro" id="IPR013762">
    <property type="entry name" value="Integrase-like_cat_sf"/>
</dbReference>
<dbReference type="InterPro" id="IPR053876">
    <property type="entry name" value="Phage_int_M"/>
</dbReference>
<proteinExistence type="inferred from homology"/>
<keyword evidence="3 6" id="KW-0238">DNA-binding</keyword>
<keyword evidence="2" id="KW-0229">DNA integration</keyword>
<evidence type="ECO:0000313" key="7">
    <source>
        <dbReference type="Proteomes" id="UP000501692"/>
    </source>
</evidence>
<dbReference type="GO" id="GO:0015074">
    <property type="term" value="P:DNA integration"/>
    <property type="evidence" value="ECO:0007669"/>
    <property type="project" value="UniProtKB-KW"/>
</dbReference>
<dbReference type="Pfam" id="PF00589">
    <property type="entry name" value="Phage_integrase"/>
    <property type="match status" value="1"/>
</dbReference>